<dbReference type="Gene3D" id="3.30.43.10">
    <property type="entry name" value="Uridine Diphospho-n-acetylenolpyruvylglucosamine Reductase, domain 2"/>
    <property type="match status" value="1"/>
</dbReference>
<keyword evidence="5" id="KW-0812">Transmembrane</keyword>
<organism evidence="7 8">
    <name type="scientific">Lipingzhangella rawalii</name>
    <dbReference type="NCBI Taxonomy" id="2055835"/>
    <lineage>
        <taxon>Bacteria</taxon>
        <taxon>Bacillati</taxon>
        <taxon>Actinomycetota</taxon>
        <taxon>Actinomycetes</taxon>
        <taxon>Streptosporangiales</taxon>
        <taxon>Nocardiopsidaceae</taxon>
        <taxon>Lipingzhangella</taxon>
    </lineage>
</organism>
<dbReference type="InterPro" id="IPR016171">
    <property type="entry name" value="Vanillyl_alc_oxidase_C-sub2"/>
</dbReference>
<keyword evidence="5" id="KW-0472">Membrane</keyword>
<keyword evidence="3" id="KW-0060">Ascorbate biosynthesis</keyword>
<keyword evidence="8" id="KW-1185">Reference proteome</keyword>
<evidence type="ECO:0000313" key="7">
    <source>
        <dbReference type="EMBL" id="MDS1268820.1"/>
    </source>
</evidence>
<dbReference type="Proteomes" id="UP001250214">
    <property type="component" value="Unassembled WGS sequence"/>
</dbReference>
<dbReference type="InterPro" id="IPR016167">
    <property type="entry name" value="FAD-bd_PCMH_sub1"/>
</dbReference>
<dbReference type="InterPro" id="IPR036318">
    <property type="entry name" value="FAD-bd_PCMH-like_sf"/>
</dbReference>
<keyword evidence="4" id="KW-0560">Oxidoreductase</keyword>
<dbReference type="InterPro" id="IPR007173">
    <property type="entry name" value="ALO_C"/>
</dbReference>
<evidence type="ECO:0000256" key="3">
    <source>
        <dbReference type="ARBA" id="ARBA00022644"/>
    </source>
</evidence>
<comment type="similarity">
    <text evidence="2">Belongs to the oxygen-dependent FAD-linked oxidoreductase family.</text>
</comment>
<dbReference type="RefSeq" id="WP_310910331.1">
    <property type="nucleotide sequence ID" value="NZ_JAVLVT010000001.1"/>
</dbReference>
<dbReference type="Pfam" id="PF04030">
    <property type="entry name" value="ALO"/>
    <property type="match status" value="1"/>
</dbReference>
<dbReference type="EMBL" id="JAVLVT010000001">
    <property type="protein sequence ID" value="MDS1268820.1"/>
    <property type="molecule type" value="Genomic_DNA"/>
</dbReference>
<proteinExistence type="inferred from homology"/>
<dbReference type="Gene3D" id="3.30.465.10">
    <property type="match status" value="1"/>
</dbReference>
<dbReference type="InterPro" id="IPR016166">
    <property type="entry name" value="FAD-bd_PCMH"/>
</dbReference>
<dbReference type="Gene3D" id="1.10.45.10">
    <property type="entry name" value="Vanillyl-alcohol Oxidase, Chain A, domain 4"/>
    <property type="match status" value="1"/>
</dbReference>
<dbReference type="PANTHER" id="PTHR43762:SF1">
    <property type="entry name" value="D-ARABINONO-1,4-LACTONE OXIDASE"/>
    <property type="match status" value="1"/>
</dbReference>
<sequence>MRTLTWQNWAGTQQARPQTVRTPTSAAEVAVAVSQAAGRGERVRMVGSGHSFTAAAVTDGMLLAPTALGRVSSVDSDAGRVTVQAGLPLCDLNEVLEHHGLSLGNLGDIAAQTAAGATQTGTHGTGRTLAGLAQQILALELVLADGSIVSCSPEHNPDLFAAARLGLGAFGILTSVTFAVVPSFLLQAREQPMPLHQALEQLDVLRATNDHVEFYWFPYTDRVQTKQNNRVEGPAHPLPRWRRRLDDEFLQNTAFELVNRTAHRAPRLVPMINQVSARALTSRTYTDTAHRVLTTARRVRFVETEYAIPVETLGDVLREIRALLHRREYRITFPLEIRFAPADDVWLSPAYGRPTAYVAAHVHERGRHDHYFADLEAIFANVAGRPHWGKLHSRTYSDLVELYPRLGHARSVRDQVDPERRFGNAYIDRVLGD</sequence>
<evidence type="ECO:0000256" key="4">
    <source>
        <dbReference type="ARBA" id="ARBA00023002"/>
    </source>
</evidence>
<dbReference type="InterPro" id="IPR006093">
    <property type="entry name" value="Oxy_OxRdtase_FAD_BS"/>
</dbReference>
<dbReference type="SUPFAM" id="SSF56176">
    <property type="entry name" value="FAD-binding/transporter-associated domain-like"/>
    <property type="match status" value="1"/>
</dbReference>
<dbReference type="NCBIfam" id="TIGR01679">
    <property type="entry name" value="bact_FAD_ox"/>
    <property type="match status" value="1"/>
</dbReference>
<evidence type="ECO:0000259" key="6">
    <source>
        <dbReference type="PROSITE" id="PS51387"/>
    </source>
</evidence>
<reference evidence="8" key="1">
    <citation type="submission" date="2023-07" db="EMBL/GenBank/DDBJ databases">
        <title>Novel species in the genus Lipingzhangella isolated from Sambhar Salt Lake.</title>
        <authorList>
            <person name="Jiya N."/>
            <person name="Kajale S."/>
            <person name="Sharma A."/>
        </authorList>
    </citation>
    <scope>NUCLEOTIDE SEQUENCE [LARGE SCALE GENOMIC DNA]</scope>
    <source>
        <strain evidence="8">LS1_29</strain>
    </source>
</reference>
<protein>
    <submittedName>
        <fullName evidence="7">D-arabinono-1,4-lactone oxidase</fullName>
    </submittedName>
</protein>
<comment type="pathway">
    <text evidence="1">Cofactor biosynthesis; L-ascorbate biosynthesis.</text>
</comment>
<dbReference type="Gene3D" id="3.30.70.2520">
    <property type="match status" value="1"/>
</dbReference>
<gene>
    <name evidence="7" type="ORF">RIF23_00770</name>
</gene>
<evidence type="ECO:0000256" key="1">
    <source>
        <dbReference type="ARBA" id="ARBA00005147"/>
    </source>
</evidence>
<accession>A0ABU2H1X0</accession>
<comment type="caution">
    <text evidence="7">The sequence shown here is derived from an EMBL/GenBank/DDBJ whole genome shotgun (WGS) entry which is preliminary data.</text>
</comment>
<dbReference type="PIRSF" id="PIRSF000136">
    <property type="entry name" value="LGO_GLO"/>
    <property type="match status" value="1"/>
</dbReference>
<dbReference type="Pfam" id="PF01565">
    <property type="entry name" value="FAD_binding_4"/>
    <property type="match status" value="1"/>
</dbReference>
<dbReference type="InterPro" id="IPR006094">
    <property type="entry name" value="Oxid_FAD_bind_N"/>
</dbReference>
<evidence type="ECO:0000313" key="8">
    <source>
        <dbReference type="Proteomes" id="UP001250214"/>
    </source>
</evidence>
<feature type="transmembrane region" description="Helical" evidence="5">
    <location>
        <begin position="165"/>
        <end position="186"/>
    </location>
</feature>
<dbReference type="PROSITE" id="PS51387">
    <property type="entry name" value="FAD_PCMH"/>
    <property type="match status" value="1"/>
</dbReference>
<name>A0ABU2H1X0_9ACTN</name>
<dbReference type="PROSITE" id="PS00862">
    <property type="entry name" value="OX2_COVAL_FAD"/>
    <property type="match status" value="1"/>
</dbReference>
<dbReference type="InterPro" id="IPR010031">
    <property type="entry name" value="FAD_lactone_oxidase-like"/>
</dbReference>
<dbReference type="PANTHER" id="PTHR43762">
    <property type="entry name" value="L-GULONOLACTONE OXIDASE"/>
    <property type="match status" value="1"/>
</dbReference>
<feature type="domain" description="FAD-binding PCMH-type" evidence="6">
    <location>
        <begin position="13"/>
        <end position="183"/>
    </location>
</feature>
<dbReference type="InterPro" id="IPR016169">
    <property type="entry name" value="FAD-bd_PCMH_sub2"/>
</dbReference>
<evidence type="ECO:0000256" key="5">
    <source>
        <dbReference type="SAM" id="Phobius"/>
    </source>
</evidence>
<evidence type="ECO:0000256" key="2">
    <source>
        <dbReference type="ARBA" id="ARBA00005466"/>
    </source>
</evidence>
<keyword evidence="5" id="KW-1133">Transmembrane helix</keyword>